<dbReference type="Gene3D" id="3.30.450.200">
    <property type="match status" value="1"/>
</dbReference>
<dbReference type="PANTHER" id="PTHR15288">
    <property type="entry name" value="DENN DOMAIN-CONTAINING PROTEIN 2"/>
    <property type="match status" value="1"/>
</dbReference>
<dbReference type="InterPro" id="IPR001194">
    <property type="entry name" value="cDENN_dom"/>
</dbReference>
<dbReference type="Gene3D" id="3.40.50.11500">
    <property type="match status" value="1"/>
</dbReference>
<sequence length="576" mass="65085">MYMNDFITAKRPVPLSEYSNETVAKKHVGDSDEGNGVNVKLKRQVTRAKLVHQKTFALYDKHLNAFHDCMESHLFDRAVIINLVKRNEVNGLPYKNIRCDYVPCVAYIYPERSNQNLIESHSSQTDCPDLFIPDFTRAKAFFESDRWLGNEEFTLTLTDELGKRTFAYCVRHLIRRHEANREQATCSKEGDLPEVFAIISPIHAPLFYLALARECVYYLHDSMERLKNFLNVVYRCTFPTDGSSLHIFEKVKDGTKRNIVIRGQGPILGQSGCSAFVRRMGPEVTVAVIGALLAEQRVIIAGGSVQCVCHAVQSIACLLHPFSWPYTLIPVLPDSLLEIVNSPTPYLIGLLRTNMHKLKALVVKDKNRCTDDLIQDDLVIVDLDGGIFVPQLTKLCAANENVDFKAKNAFALCEKLLIPRKLAVNLVTKLKEAVAVGESSRADFLLQKAVLSWFAALIWPYKGCSFYAAFIAESNGDFESIRTSKAQLVASHTSKSARRFTEWFVETGIFREWIRRKVISAPEIINAIPHIAEDVANQKFDECVTAVTPQVSQMRMANIFTKAHNIIFRSHLLKKL</sequence>
<dbReference type="AlphaFoldDB" id="A0A182E7U3"/>
<evidence type="ECO:0000313" key="3">
    <source>
        <dbReference type="Proteomes" id="UP000271087"/>
    </source>
</evidence>
<evidence type="ECO:0000313" key="4">
    <source>
        <dbReference type="WBParaSite" id="nOo.2.0.1.t04091-RA"/>
    </source>
</evidence>
<dbReference type="PANTHER" id="PTHR15288:SF0">
    <property type="entry name" value="UDENN DOMAIN-CONTAINING PROTEIN"/>
    <property type="match status" value="1"/>
</dbReference>
<proteinExistence type="predicted"/>
<organism evidence="4">
    <name type="scientific">Onchocerca ochengi</name>
    <name type="common">Filarial nematode worm</name>
    <dbReference type="NCBI Taxonomy" id="42157"/>
    <lineage>
        <taxon>Eukaryota</taxon>
        <taxon>Metazoa</taxon>
        <taxon>Ecdysozoa</taxon>
        <taxon>Nematoda</taxon>
        <taxon>Chromadorea</taxon>
        <taxon>Rhabditida</taxon>
        <taxon>Spirurina</taxon>
        <taxon>Spiruromorpha</taxon>
        <taxon>Filarioidea</taxon>
        <taxon>Onchocercidae</taxon>
        <taxon>Onchocerca</taxon>
    </lineage>
</organism>
<name>A0A182E7U3_ONCOC</name>
<evidence type="ECO:0000313" key="2">
    <source>
        <dbReference type="EMBL" id="VDK71679.1"/>
    </source>
</evidence>
<dbReference type="EMBL" id="UYRW01000868">
    <property type="protein sequence ID" value="VDK71679.1"/>
    <property type="molecule type" value="Genomic_DNA"/>
</dbReference>
<dbReference type="Pfam" id="PF02141">
    <property type="entry name" value="DENN"/>
    <property type="match status" value="1"/>
</dbReference>
<evidence type="ECO:0000259" key="1">
    <source>
        <dbReference type="PROSITE" id="PS50211"/>
    </source>
</evidence>
<dbReference type="STRING" id="42157.A0A182E7U3"/>
<feature type="domain" description="UDENN" evidence="1">
    <location>
        <begin position="87"/>
        <end position="526"/>
    </location>
</feature>
<protein>
    <submittedName>
        <fullName evidence="4">UDENN domain-containing protein</fullName>
    </submittedName>
</protein>
<reference evidence="4" key="1">
    <citation type="submission" date="2016-06" db="UniProtKB">
        <authorList>
            <consortium name="WormBaseParasite"/>
        </authorList>
    </citation>
    <scope>IDENTIFICATION</scope>
</reference>
<dbReference type="SMART" id="SM00799">
    <property type="entry name" value="DENN"/>
    <property type="match status" value="1"/>
</dbReference>
<dbReference type="PROSITE" id="PS50211">
    <property type="entry name" value="DENN"/>
    <property type="match status" value="1"/>
</dbReference>
<dbReference type="InterPro" id="IPR037516">
    <property type="entry name" value="Tripartite_DENN"/>
</dbReference>
<dbReference type="InterPro" id="IPR043153">
    <property type="entry name" value="DENN_C"/>
</dbReference>
<accession>A0A182E7U3</accession>
<dbReference type="Proteomes" id="UP000271087">
    <property type="component" value="Unassembled WGS sequence"/>
</dbReference>
<dbReference type="InterPro" id="IPR051942">
    <property type="entry name" value="DENN_domain_containing_2"/>
</dbReference>
<keyword evidence="3" id="KW-1185">Reference proteome</keyword>
<reference evidence="2 3" key="2">
    <citation type="submission" date="2018-08" db="EMBL/GenBank/DDBJ databases">
        <authorList>
            <person name="Laetsch R D."/>
            <person name="Stevens L."/>
            <person name="Kumar S."/>
            <person name="Blaxter L. M."/>
        </authorList>
    </citation>
    <scope>NUCLEOTIDE SEQUENCE [LARGE SCALE GENOMIC DNA]</scope>
</reference>
<dbReference type="WBParaSite" id="nOo.2.0.1.t04091-RA">
    <property type="protein sequence ID" value="nOo.2.0.1.t04091-RA"/>
    <property type="gene ID" value="nOo.2.0.1.g04091"/>
</dbReference>
<gene>
    <name evidence="2" type="ORF">NOO_LOCUS4091</name>
</gene>
<dbReference type="OrthoDB" id="10266080at2759"/>